<dbReference type="AlphaFoldDB" id="A0A843UVJ8"/>
<keyword evidence="1" id="KW-0732">Signal</keyword>
<proteinExistence type="predicted"/>
<name>A0A843UVJ8_COLES</name>
<feature type="non-terminal residue" evidence="2">
    <location>
        <position position="1"/>
    </location>
</feature>
<evidence type="ECO:0000313" key="2">
    <source>
        <dbReference type="EMBL" id="MQL87561.1"/>
    </source>
</evidence>
<comment type="caution">
    <text evidence="2">The sequence shown here is derived from an EMBL/GenBank/DDBJ whole genome shotgun (WGS) entry which is preliminary data.</text>
</comment>
<feature type="chain" id="PRO_5033017039" evidence="1">
    <location>
        <begin position="22"/>
        <end position="195"/>
    </location>
</feature>
<reference evidence="2" key="1">
    <citation type="submission" date="2017-07" db="EMBL/GenBank/DDBJ databases">
        <title>Taro Niue Genome Assembly and Annotation.</title>
        <authorList>
            <person name="Atibalentja N."/>
            <person name="Keating K."/>
            <person name="Fields C.J."/>
        </authorList>
    </citation>
    <scope>NUCLEOTIDE SEQUENCE</scope>
    <source>
        <strain evidence="2">Niue_2</strain>
        <tissue evidence="2">Leaf</tissue>
    </source>
</reference>
<feature type="signal peptide" evidence="1">
    <location>
        <begin position="1"/>
        <end position="21"/>
    </location>
</feature>
<gene>
    <name evidence="2" type="ORF">Taro_020115</name>
</gene>
<keyword evidence="3" id="KW-1185">Reference proteome</keyword>
<protein>
    <submittedName>
        <fullName evidence="2">Uncharacterized protein</fullName>
    </submittedName>
</protein>
<sequence>ILRPLPATIISLTLVLGLIRSGPNKEKASTSLKERMNKIESRGNNESSASVCHAQRKKDSLAGRMVRILNFSGQVVASDILMSDDNDNVVMGKKLGVLLLQFVCCNLSWFKEKIRHCRRATCLVRVCELTLFVVTTSTGTAGSGAPPDDRGRGHLLFSTRARAGSMEGSCRFLSGMRRGGLNFYTDSGDQLSQPG</sequence>
<evidence type="ECO:0000256" key="1">
    <source>
        <dbReference type="SAM" id="SignalP"/>
    </source>
</evidence>
<organism evidence="2 3">
    <name type="scientific">Colocasia esculenta</name>
    <name type="common">Wild taro</name>
    <name type="synonym">Arum esculentum</name>
    <dbReference type="NCBI Taxonomy" id="4460"/>
    <lineage>
        <taxon>Eukaryota</taxon>
        <taxon>Viridiplantae</taxon>
        <taxon>Streptophyta</taxon>
        <taxon>Embryophyta</taxon>
        <taxon>Tracheophyta</taxon>
        <taxon>Spermatophyta</taxon>
        <taxon>Magnoliopsida</taxon>
        <taxon>Liliopsida</taxon>
        <taxon>Araceae</taxon>
        <taxon>Aroideae</taxon>
        <taxon>Colocasieae</taxon>
        <taxon>Colocasia</taxon>
    </lineage>
</organism>
<dbReference type="Proteomes" id="UP000652761">
    <property type="component" value="Unassembled WGS sequence"/>
</dbReference>
<evidence type="ECO:0000313" key="3">
    <source>
        <dbReference type="Proteomes" id="UP000652761"/>
    </source>
</evidence>
<dbReference type="EMBL" id="NMUH01000987">
    <property type="protein sequence ID" value="MQL87561.1"/>
    <property type="molecule type" value="Genomic_DNA"/>
</dbReference>
<accession>A0A843UVJ8</accession>